<comment type="caution">
    <text evidence="2">The sequence shown here is derived from an EMBL/GenBank/DDBJ whole genome shotgun (WGS) entry which is preliminary data.</text>
</comment>
<dbReference type="SUPFAM" id="SSF159894">
    <property type="entry name" value="YgaC/TfoX-N like"/>
    <property type="match status" value="1"/>
</dbReference>
<dbReference type="Proteomes" id="UP000782610">
    <property type="component" value="Unassembled WGS sequence"/>
</dbReference>
<gene>
    <name evidence="2" type="ORF">HY834_02195</name>
</gene>
<evidence type="ECO:0000259" key="1">
    <source>
        <dbReference type="Pfam" id="PF04993"/>
    </source>
</evidence>
<evidence type="ECO:0000313" key="2">
    <source>
        <dbReference type="EMBL" id="MBI4920533.1"/>
    </source>
</evidence>
<organism evidence="2 3">
    <name type="scientific">Devosia nanyangense</name>
    <dbReference type="NCBI Taxonomy" id="1228055"/>
    <lineage>
        <taxon>Bacteria</taxon>
        <taxon>Pseudomonadati</taxon>
        <taxon>Pseudomonadota</taxon>
        <taxon>Alphaproteobacteria</taxon>
        <taxon>Hyphomicrobiales</taxon>
        <taxon>Devosiaceae</taxon>
        <taxon>Devosia</taxon>
    </lineage>
</organism>
<protein>
    <submittedName>
        <fullName evidence="2">TfoX/Sxy family protein</fullName>
    </submittedName>
</protein>
<dbReference type="Pfam" id="PF04993">
    <property type="entry name" value="TfoX_N"/>
    <property type="match status" value="1"/>
</dbReference>
<dbReference type="Gene3D" id="3.30.1460.30">
    <property type="entry name" value="YgaC/TfoX-N like chaperone"/>
    <property type="match status" value="1"/>
</dbReference>
<reference evidence="2" key="1">
    <citation type="submission" date="2020-07" db="EMBL/GenBank/DDBJ databases">
        <title>Huge and variable diversity of episymbiotic CPR bacteria and DPANN archaea in groundwater ecosystems.</title>
        <authorList>
            <person name="He C.Y."/>
            <person name="Keren R."/>
            <person name="Whittaker M."/>
            <person name="Farag I.F."/>
            <person name="Doudna J."/>
            <person name="Cate J.H.D."/>
            <person name="Banfield J.F."/>
        </authorList>
    </citation>
    <scope>NUCLEOTIDE SEQUENCE</scope>
    <source>
        <strain evidence="2">NC_groundwater_1586_Pr3_B-0.1um_66_15</strain>
    </source>
</reference>
<accession>A0A933KY89</accession>
<feature type="domain" description="TfoX N-terminal" evidence="1">
    <location>
        <begin position="20"/>
        <end position="101"/>
    </location>
</feature>
<proteinExistence type="predicted"/>
<dbReference type="AlphaFoldDB" id="A0A933KY89"/>
<sequence>MTAASDAMGDRLRPLVPKGLAEKKMFGGLGFMFRGNMVIGTTAKGALLVRVDPARQAEALKRAGAFEMHMGARAMTGFIAVDEDGTPDDAALKDWIAYAMTYAKTLPAK</sequence>
<dbReference type="EMBL" id="JACRAF010000005">
    <property type="protein sequence ID" value="MBI4920533.1"/>
    <property type="molecule type" value="Genomic_DNA"/>
</dbReference>
<dbReference type="InterPro" id="IPR007076">
    <property type="entry name" value="TfoX_N"/>
</dbReference>
<evidence type="ECO:0000313" key="3">
    <source>
        <dbReference type="Proteomes" id="UP000782610"/>
    </source>
</evidence>
<name>A0A933KY89_9HYPH</name>